<gene>
    <name evidence="2" type="ORF">A3J65_01950</name>
</gene>
<proteinExistence type="predicted"/>
<dbReference type="PANTHER" id="PTHR14911:SF13">
    <property type="entry name" value="TRNA (GUANINE(6)-N2)-METHYLTRANSFERASE THUMP3"/>
    <property type="match status" value="1"/>
</dbReference>
<dbReference type="Pfam" id="PF01170">
    <property type="entry name" value="UPF0020"/>
    <property type="match status" value="1"/>
</dbReference>
<dbReference type="SUPFAM" id="SSF53335">
    <property type="entry name" value="S-adenosyl-L-methionine-dependent methyltransferases"/>
    <property type="match status" value="1"/>
</dbReference>
<accession>A0A1G1YEN4</accession>
<dbReference type="Proteomes" id="UP000178501">
    <property type="component" value="Unassembled WGS sequence"/>
</dbReference>
<dbReference type="GO" id="GO:0030488">
    <property type="term" value="P:tRNA methylation"/>
    <property type="evidence" value="ECO:0007669"/>
    <property type="project" value="TreeGrafter"/>
</dbReference>
<dbReference type="GO" id="GO:0016423">
    <property type="term" value="F:tRNA (guanine) methyltransferase activity"/>
    <property type="evidence" value="ECO:0007669"/>
    <property type="project" value="TreeGrafter"/>
</dbReference>
<dbReference type="Gene3D" id="3.40.50.150">
    <property type="entry name" value="Vaccinia Virus protein VP39"/>
    <property type="match status" value="1"/>
</dbReference>
<reference evidence="2 3" key="1">
    <citation type="journal article" date="2016" name="Nat. Commun.">
        <title>Thousands of microbial genomes shed light on interconnected biogeochemical processes in an aquifer system.</title>
        <authorList>
            <person name="Anantharaman K."/>
            <person name="Brown C.T."/>
            <person name="Hug L.A."/>
            <person name="Sharon I."/>
            <person name="Castelle C.J."/>
            <person name="Probst A.J."/>
            <person name="Thomas B.C."/>
            <person name="Singh A."/>
            <person name="Wilkins M.J."/>
            <person name="Karaoz U."/>
            <person name="Brodie E.L."/>
            <person name="Williams K.H."/>
            <person name="Hubbard S.S."/>
            <person name="Banfield J.F."/>
        </authorList>
    </citation>
    <scope>NUCLEOTIDE SEQUENCE [LARGE SCALE GENOMIC DNA]</scope>
</reference>
<dbReference type="InterPro" id="IPR000241">
    <property type="entry name" value="RlmKL-like_Mtase"/>
</dbReference>
<evidence type="ECO:0000259" key="1">
    <source>
        <dbReference type="Pfam" id="PF01170"/>
    </source>
</evidence>
<dbReference type="EMBL" id="MHIK01000047">
    <property type="protein sequence ID" value="OGY50815.1"/>
    <property type="molecule type" value="Genomic_DNA"/>
</dbReference>
<protein>
    <recommendedName>
        <fullName evidence="1">Ribosomal RNA large subunit methyltransferase K/L-like methyltransferase domain-containing protein</fullName>
    </recommendedName>
</protein>
<sequence>MKYIFILGHNPKLSIAEILAVLPQATIIEETASFLIVENKEFDGAEMLRRLGGTVKLGEIIGTQISKKVTVEHLKEIKAKTKLNFGLSYYDCKPDNLGMEIKKELKDSGVSCRLVTGKDQALSSVIVAKNKCEEFLILGKKWLGKTCAVQEFEDYSLRDYGRPRRDLKSGMMPPKLAKIMINLAQAPAGATILDPFCGSGTVLQEGLLLGHEMIGSDNSDKAISDTKSNLEWLRVNSRLEVINAKIYKTDVRQIAKTVGKVDAIVTEPYLGPALRGKEKIHEIKRIIEELSELYETAFSEFRKVLNYHGRIVIIFPAFRIGSETLELPILEKIKKLGFTQVNKEKLIYSRPGQAVWRQIYVYQA</sequence>
<comment type="caution">
    <text evidence="2">The sequence shown here is derived from an EMBL/GenBank/DDBJ whole genome shotgun (WGS) entry which is preliminary data.</text>
</comment>
<evidence type="ECO:0000313" key="3">
    <source>
        <dbReference type="Proteomes" id="UP000178501"/>
    </source>
</evidence>
<feature type="domain" description="Ribosomal RNA large subunit methyltransferase K/L-like methyltransferase" evidence="1">
    <location>
        <begin position="164"/>
        <end position="319"/>
    </location>
</feature>
<dbReference type="AlphaFoldDB" id="A0A1G1YEN4"/>
<dbReference type="CDD" id="cd02440">
    <property type="entry name" value="AdoMet_MTases"/>
    <property type="match status" value="1"/>
</dbReference>
<dbReference type="PANTHER" id="PTHR14911">
    <property type="entry name" value="THUMP DOMAIN-CONTAINING"/>
    <property type="match status" value="1"/>
</dbReference>
<dbReference type="InterPro" id="IPR029063">
    <property type="entry name" value="SAM-dependent_MTases_sf"/>
</dbReference>
<organism evidence="2 3">
    <name type="scientific">Candidatus Buchananbacteria bacterium RIFCSPHIGHO2_02_FULL_45_11b</name>
    <dbReference type="NCBI Taxonomy" id="1797541"/>
    <lineage>
        <taxon>Bacteria</taxon>
        <taxon>Candidatus Buchananiibacteriota</taxon>
    </lineage>
</organism>
<name>A0A1G1YEN4_9BACT</name>
<evidence type="ECO:0000313" key="2">
    <source>
        <dbReference type="EMBL" id="OGY50815.1"/>
    </source>
</evidence>